<organism evidence="2 3">
    <name type="scientific">Mycobacterium xenopi</name>
    <dbReference type="NCBI Taxonomy" id="1789"/>
    <lineage>
        <taxon>Bacteria</taxon>
        <taxon>Bacillati</taxon>
        <taxon>Actinomycetota</taxon>
        <taxon>Actinomycetes</taxon>
        <taxon>Mycobacteriales</taxon>
        <taxon>Mycobacteriaceae</taxon>
        <taxon>Mycobacterium</taxon>
    </lineage>
</organism>
<evidence type="ECO:0000313" key="3">
    <source>
        <dbReference type="Proteomes" id="UP000464624"/>
    </source>
</evidence>
<name>A0AAD1H274_MYCXE</name>
<feature type="region of interest" description="Disordered" evidence="1">
    <location>
        <begin position="51"/>
        <end position="79"/>
    </location>
</feature>
<dbReference type="KEGG" id="mxe:MYXE_32510"/>
<dbReference type="AlphaFoldDB" id="A0AAD1H274"/>
<evidence type="ECO:0000313" key="2">
    <source>
        <dbReference type="EMBL" id="BBU23461.1"/>
    </source>
</evidence>
<gene>
    <name evidence="2" type="ORF">MYXE_32510</name>
</gene>
<dbReference type="InterPro" id="IPR058714">
    <property type="entry name" value="LpqS"/>
</dbReference>
<dbReference type="EMBL" id="AP022314">
    <property type="protein sequence ID" value="BBU23461.1"/>
    <property type="molecule type" value="Genomic_DNA"/>
</dbReference>
<proteinExistence type="predicted"/>
<reference evidence="2 3" key="1">
    <citation type="submission" date="2019-12" db="EMBL/GenBank/DDBJ databases">
        <title>Complete genome sequence of Mycolicibacterium xenopi str. JCM15661T.</title>
        <authorList>
            <person name="Yoshida M."/>
            <person name="Fukano H."/>
            <person name="Asakura T."/>
            <person name="Hoshino Y."/>
        </authorList>
    </citation>
    <scope>NUCLEOTIDE SEQUENCE [LARGE SCALE GENOMIC DNA]</scope>
    <source>
        <strain evidence="2 3">JCM 15661T</strain>
    </source>
</reference>
<dbReference type="Proteomes" id="UP000464624">
    <property type="component" value="Chromosome"/>
</dbReference>
<sequence>MTRSDRPPRSRSAIAIVAALCLFAAVFGGWALQFERAVSVPLPASATSLAGAHADQPHFDHTKSPVSQTAFKPAGLKRNRPEPSLRLMPALRESPLPGAVSAAGRQLGGADFAAPVIALAGQDLLTQFCVARR</sequence>
<protein>
    <submittedName>
        <fullName evidence="2">Uncharacterized protein</fullName>
    </submittedName>
</protein>
<accession>A0AAD1H274</accession>
<dbReference type="Pfam" id="PF26327">
    <property type="entry name" value="LpqS"/>
    <property type="match status" value="1"/>
</dbReference>
<evidence type="ECO:0000256" key="1">
    <source>
        <dbReference type="SAM" id="MobiDB-lite"/>
    </source>
</evidence>
<dbReference type="RefSeq" id="WP_003919436.1">
    <property type="nucleotide sequence ID" value="NZ_JAQGFX010000016.1"/>
</dbReference>